<feature type="binding site" evidence="12">
    <location>
        <position position="270"/>
    </location>
    <ligand>
        <name>Mg(2+)</name>
        <dbReference type="ChEBI" id="CHEBI:18420"/>
        <label>2</label>
    </ligand>
</feature>
<evidence type="ECO:0000256" key="13">
    <source>
        <dbReference type="RuleBase" id="RU000609"/>
    </source>
</evidence>
<evidence type="ECO:0000313" key="17">
    <source>
        <dbReference type="Proteomes" id="UP000318741"/>
    </source>
</evidence>
<evidence type="ECO:0000256" key="2">
    <source>
        <dbReference type="ARBA" id="ARBA00005765"/>
    </source>
</evidence>
<comment type="subunit">
    <text evidence="3 12 14">Homotetramer.</text>
</comment>
<feature type="binding site" evidence="12">
    <location>
        <position position="311"/>
    </location>
    <ligand>
        <name>Mg(2+)</name>
        <dbReference type="ChEBI" id="CHEBI:18420"/>
        <label>2</label>
    </ligand>
</feature>
<dbReference type="InterPro" id="IPR001998">
    <property type="entry name" value="Xylose_isomerase"/>
</dbReference>
<gene>
    <name evidence="16" type="primary">xylA_1</name>
    <name evidence="12" type="synonym">xylA</name>
    <name evidence="16" type="ORF">CA12_08290</name>
</gene>
<evidence type="ECO:0000256" key="7">
    <source>
        <dbReference type="ARBA" id="ARBA00022629"/>
    </source>
</evidence>
<feature type="binding site" evidence="12">
    <location>
        <position position="270"/>
    </location>
    <ligand>
        <name>Mg(2+)</name>
        <dbReference type="ChEBI" id="CHEBI:18420"/>
        <label>1</label>
    </ligand>
</feature>
<keyword evidence="9 12" id="KW-0413">Isomerase</keyword>
<feature type="binding site" evidence="12">
    <location>
        <position position="298"/>
    </location>
    <ligand>
        <name>Mg(2+)</name>
        <dbReference type="ChEBI" id="CHEBI:18420"/>
        <label>1</label>
    </ligand>
</feature>
<evidence type="ECO:0000259" key="15">
    <source>
        <dbReference type="Pfam" id="PF01261"/>
    </source>
</evidence>
<dbReference type="OrthoDB" id="9763981at2"/>
<comment type="cofactor">
    <cofactor evidence="12">
        <name>Mg(2+)</name>
        <dbReference type="ChEBI" id="CHEBI:18420"/>
    </cofactor>
    <text evidence="12">Binds 2 magnesium ions per subunit.</text>
</comment>
<dbReference type="GO" id="GO:0005737">
    <property type="term" value="C:cytoplasm"/>
    <property type="evidence" value="ECO:0007669"/>
    <property type="project" value="UniProtKB-SubCell"/>
</dbReference>
<keyword evidence="10 12" id="KW-0119">Carbohydrate metabolism</keyword>
<dbReference type="RefSeq" id="WP_145357612.1">
    <property type="nucleotide sequence ID" value="NZ_CP036265.1"/>
</dbReference>
<dbReference type="SUPFAM" id="SSF51658">
    <property type="entry name" value="Xylose isomerase-like"/>
    <property type="match status" value="1"/>
</dbReference>
<evidence type="ECO:0000256" key="10">
    <source>
        <dbReference type="ARBA" id="ARBA00023277"/>
    </source>
</evidence>
<evidence type="ECO:0000256" key="6">
    <source>
        <dbReference type="ARBA" id="ARBA00022490"/>
    </source>
</evidence>
<reference evidence="16 17" key="1">
    <citation type="submission" date="2019-02" db="EMBL/GenBank/DDBJ databases">
        <title>Deep-cultivation of Planctomycetes and their phenomic and genomic characterization uncovers novel biology.</title>
        <authorList>
            <person name="Wiegand S."/>
            <person name="Jogler M."/>
            <person name="Boedeker C."/>
            <person name="Pinto D."/>
            <person name="Vollmers J."/>
            <person name="Rivas-Marin E."/>
            <person name="Kohn T."/>
            <person name="Peeters S.H."/>
            <person name="Heuer A."/>
            <person name="Rast P."/>
            <person name="Oberbeckmann S."/>
            <person name="Bunk B."/>
            <person name="Jeske O."/>
            <person name="Meyerdierks A."/>
            <person name="Storesund J.E."/>
            <person name="Kallscheuer N."/>
            <person name="Luecker S."/>
            <person name="Lage O.M."/>
            <person name="Pohl T."/>
            <person name="Merkel B.J."/>
            <person name="Hornburger P."/>
            <person name="Mueller R.-W."/>
            <person name="Bruemmer F."/>
            <person name="Labrenz M."/>
            <person name="Spormann A.M."/>
            <person name="Op den Camp H."/>
            <person name="Overmann J."/>
            <person name="Amann R."/>
            <person name="Jetten M.S.M."/>
            <person name="Mascher T."/>
            <person name="Medema M.H."/>
            <person name="Devos D.P."/>
            <person name="Kaster A.-K."/>
            <person name="Ovreas L."/>
            <person name="Rohde M."/>
            <person name="Galperin M.Y."/>
            <person name="Jogler C."/>
        </authorList>
    </citation>
    <scope>NUCLEOTIDE SEQUENCE [LARGE SCALE GENOMIC DNA]</scope>
    <source>
        <strain evidence="16 17">CA12</strain>
    </source>
</reference>
<evidence type="ECO:0000256" key="14">
    <source>
        <dbReference type="RuleBase" id="RU000610"/>
    </source>
</evidence>
<keyword evidence="17" id="KW-1185">Reference proteome</keyword>
<comment type="similarity">
    <text evidence="2 12 13">Belongs to the xylose isomerase family.</text>
</comment>
<accession>A0A517P5U5</accession>
<feature type="binding site" evidence="12">
    <location>
        <position position="341"/>
    </location>
    <ligand>
        <name>Mg(2+)</name>
        <dbReference type="ChEBI" id="CHEBI:18420"/>
        <label>1</label>
    </ligand>
</feature>
<evidence type="ECO:0000256" key="4">
    <source>
        <dbReference type="ARBA" id="ARBA00011958"/>
    </source>
</evidence>
<evidence type="ECO:0000256" key="11">
    <source>
        <dbReference type="ARBA" id="ARBA00033659"/>
    </source>
</evidence>
<evidence type="ECO:0000256" key="5">
    <source>
        <dbReference type="ARBA" id="ARBA00018232"/>
    </source>
</evidence>
<organism evidence="16 17">
    <name type="scientific">Alienimonas californiensis</name>
    <dbReference type="NCBI Taxonomy" id="2527989"/>
    <lineage>
        <taxon>Bacteria</taxon>
        <taxon>Pseudomonadati</taxon>
        <taxon>Planctomycetota</taxon>
        <taxon>Planctomycetia</taxon>
        <taxon>Planctomycetales</taxon>
        <taxon>Planctomycetaceae</taxon>
        <taxon>Alienimonas</taxon>
    </lineage>
</organism>
<feature type="binding site" evidence="12">
    <location>
        <position position="234"/>
    </location>
    <ligand>
        <name>Mg(2+)</name>
        <dbReference type="ChEBI" id="CHEBI:18420"/>
        <label>1</label>
    </ligand>
</feature>
<dbReference type="Gene3D" id="3.20.20.150">
    <property type="entry name" value="Divalent-metal-dependent TIM barrel enzymes"/>
    <property type="match status" value="1"/>
</dbReference>
<dbReference type="PANTHER" id="PTHR48408:SF1">
    <property type="entry name" value="XYLOSE ISOMERASE"/>
    <property type="match status" value="1"/>
</dbReference>
<dbReference type="PRINTS" id="PR00688">
    <property type="entry name" value="XYLOSISMRASE"/>
</dbReference>
<dbReference type="GO" id="GO:0009045">
    <property type="term" value="F:xylose isomerase activity"/>
    <property type="evidence" value="ECO:0007669"/>
    <property type="project" value="UniProtKB-UniRule"/>
</dbReference>
<dbReference type="GO" id="GO:0042732">
    <property type="term" value="P:D-xylose metabolic process"/>
    <property type="evidence" value="ECO:0007669"/>
    <property type="project" value="UniProtKB-UniRule"/>
</dbReference>
<evidence type="ECO:0000256" key="9">
    <source>
        <dbReference type="ARBA" id="ARBA00023235"/>
    </source>
</evidence>
<evidence type="ECO:0000313" key="16">
    <source>
        <dbReference type="EMBL" id="QDT14750.1"/>
    </source>
</evidence>
<feature type="active site" evidence="12">
    <location>
        <position position="103"/>
    </location>
</feature>
<dbReference type="InterPro" id="IPR013022">
    <property type="entry name" value="Xyl_isomerase-like_TIM-brl"/>
</dbReference>
<feature type="binding site" evidence="12">
    <location>
        <position position="273"/>
    </location>
    <ligand>
        <name>Mg(2+)</name>
        <dbReference type="ChEBI" id="CHEBI:18420"/>
        <label>2</label>
    </ligand>
</feature>
<evidence type="ECO:0000256" key="1">
    <source>
        <dbReference type="ARBA" id="ARBA00004496"/>
    </source>
</evidence>
<dbReference type="EC" id="5.3.1.5" evidence="4 12"/>
<evidence type="ECO:0000256" key="8">
    <source>
        <dbReference type="ARBA" id="ARBA00022723"/>
    </source>
</evidence>
<keyword evidence="7 12" id="KW-0859">Xylose metabolism</keyword>
<evidence type="ECO:0000256" key="3">
    <source>
        <dbReference type="ARBA" id="ARBA00011881"/>
    </source>
</evidence>
<feature type="binding site" evidence="12">
    <location>
        <position position="309"/>
    </location>
    <ligand>
        <name>Mg(2+)</name>
        <dbReference type="ChEBI" id="CHEBI:18420"/>
        <label>2</label>
    </ligand>
</feature>
<dbReference type="InterPro" id="IPR036237">
    <property type="entry name" value="Xyl_isomerase-like_sf"/>
</dbReference>
<comment type="catalytic activity">
    <reaction evidence="11 12 13">
        <text>alpha-D-xylose = alpha-D-xylulofuranose</text>
        <dbReference type="Rhea" id="RHEA:22816"/>
        <dbReference type="ChEBI" id="CHEBI:28518"/>
        <dbReference type="ChEBI" id="CHEBI:188998"/>
        <dbReference type="EC" id="5.3.1.5"/>
    </reaction>
</comment>
<dbReference type="Proteomes" id="UP000318741">
    <property type="component" value="Chromosome"/>
</dbReference>
<keyword evidence="6 12" id="KW-0963">Cytoplasm</keyword>
<keyword evidence="8 12" id="KW-0479">Metal-binding</keyword>
<proteinExistence type="inferred from homology"/>
<feature type="active site" evidence="12">
    <location>
        <position position="106"/>
    </location>
</feature>
<feature type="domain" description="Xylose isomerase-like TIM barrel" evidence="15">
    <location>
        <begin position="122"/>
        <end position="284"/>
    </location>
</feature>
<dbReference type="Pfam" id="PF01261">
    <property type="entry name" value="AP_endonuc_2"/>
    <property type="match status" value="1"/>
</dbReference>
<comment type="subcellular location">
    <subcellularLocation>
        <location evidence="1 12 14">Cytoplasm</location>
    </subcellularLocation>
</comment>
<dbReference type="InterPro" id="IPR013452">
    <property type="entry name" value="Xylose_isom_bac"/>
</dbReference>
<dbReference type="GO" id="GO:0000287">
    <property type="term" value="F:magnesium ion binding"/>
    <property type="evidence" value="ECO:0007669"/>
    <property type="project" value="UniProtKB-UniRule"/>
</dbReference>
<dbReference type="AlphaFoldDB" id="A0A517P5U5"/>
<name>A0A517P5U5_9PLAN</name>
<evidence type="ECO:0000256" key="12">
    <source>
        <dbReference type="HAMAP-Rule" id="MF_00455"/>
    </source>
</evidence>
<sequence>MSTVYFPEVPEPIRYEGPDSKNPLAFRHYNPDEVVEGQSMKDLFRFAVAYWHTFRGTGSDPFGPGTAQRPWEDGTDSVEMDLKRVDVAFEFMQKLGAPFYCFHDRDVSGAGANLKETNARFDQVAAKLKEKQGETGINLLWGTANLFSHPRYMHGAATSPQAGVFAHAAAQVKKAIEVTQELGGENYVFWGGREGYFNLYNTDMQRELDHLARFMHMAADYADEIGFKGQFLFEPKPKEPTKHQYDFDVAACMNFLRINGLQDRVKMNIEANHATLAGHSMMHELEYARIQNALGSVDANTGDALLGWDTDQFPTDYYLTTQCMLVILEYGGLAPGGLNFDAKVRRESFEPIDLFHAHIGGMDAFAKGAKVAAAIRKDGVLNDFVKERYASYDDGLGAKIEAGEATFADCEAWVTEHGEPTIASGRQELLENIVNRYI</sequence>
<dbReference type="HAMAP" id="MF_00455">
    <property type="entry name" value="Xylose_isom_A"/>
    <property type="match status" value="1"/>
</dbReference>
<keyword evidence="12" id="KW-0460">Magnesium</keyword>
<dbReference type="NCBIfam" id="NF003998">
    <property type="entry name" value="PRK05474.1"/>
    <property type="match status" value="1"/>
</dbReference>
<dbReference type="PANTHER" id="PTHR48408">
    <property type="match status" value="1"/>
</dbReference>
<dbReference type="NCBIfam" id="TIGR02630">
    <property type="entry name" value="xylose_isom_A"/>
    <property type="match status" value="1"/>
</dbReference>
<dbReference type="KEGG" id="acaf:CA12_08290"/>
<dbReference type="EMBL" id="CP036265">
    <property type="protein sequence ID" value="QDT14750.1"/>
    <property type="molecule type" value="Genomic_DNA"/>
</dbReference>
<protein>
    <recommendedName>
        <fullName evidence="5 12">Xylose isomerase</fullName>
        <ecNumber evidence="4 12">5.3.1.5</ecNumber>
    </recommendedName>
</protein>
<dbReference type="PROSITE" id="PS51415">
    <property type="entry name" value="XYLOSE_ISOMERASE"/>
    <property type="match status" value="1"/>
</dbReference>